<accession>A0A2Z6RUK7</accession>
<comment type="caution">
    <text evidence="2">The sequence shown here is derived from an EMBL/GenBank/DDBJ whole genome shotgun (WGS) entry which is preliminary data.</text>
</comment>
<organism evidence="2 3">
    <name type="scientific">Rhizophagus clarus</name>
    <dbReference type="NCBI Taxonomy" id="94130"/>
    <lineage>
        <taxon>Eukaryota</taxon>
        <taxon>Fungi</taxon>
        <taxon>Fungi incertae sedis</taxon>
        <taxon>Mucoromycota</taxon>
        <taxon>Glomeromycotina</taxon>
        <taxon>Glomeromycetes</taxon>
        <taxon>Glomerales</taxon>
        <taxon>Glomeraceae</taxon>
        <taxon>Rhizophagus</taxon>
    </lineage>
</organism>
<keyword evidence="3" id="KW-1185">Reference proteome</keyword>
<evidence type="ECO:0000313" key="3">
    <source>
        <dbReference type="Proteomes" id="UP000247702"/>
    </source>
</evidence>
<dbReference type="Proteomes" id="UP000247702">
    <property type="component" value="Unassembled WGS sequence"/>
</dbReference>
<proteinExistence type="predicted"/>
<name>A0A2Z6RUK7_9GLOM</name>
<protein>
    <submittedName>
        <fullName evidence="2">Uncharacterized protein</fullName>
    </submittedName>
</protein>
<dbReference type="AlphaFoldDB" id="A0A2Z6RUK7"/>
<reference evidence="2 3" key="1">
    <citation type="submission" date="2017-11" db="EMBL/GenBank/DDBJ databases">
        <title>The genome of Rhizophagus clarus HR1 reveals common genetic basis of auxotrophy among arbuscular mycorrhizal fungi.</title>
        <authorList>
            <person name="Kobayashi Y."/>
        </authorList>
    </citation>
    <scope>NUCLEOTIDE SEQUENCE [LARGE SCALE GENOMIC DNA]</scope>
    <source>
        <strain evidence="2 3">HR1</strain>
    </source>
</reference>
<keyword evidence="1" id="KW-0472">Membrane</keyword>
<gene>
    <name evidence="2" type="ORF">RclHR1_00440031</name>
</gene>
<feature type="transmembrane region" description="Helical" evidence="1">
    <location>
        <begin position="6"/>
        <end position="23"/>
    </location>
</feature>
<keyword evidence="1" id="KW-1133">Transmembrane helix</keyword>
<sequence length="177" mass="20659">MTTDITLAIMALSICLWVLVIHIQTPVELLFHMNINENNSVITGSDNTNTYVNLYQENIPIRCKITKMIKSKSMNDENTLGIINFSQFPNGIIQVSGEINNVTRHDFFNFYFEIKAFDDTRIIIGNDKLFIKKEEKVIYFIFVTKLFSIDNKCNPNHRKIRKNIIIGKEFDVYIKEK</sequence>
<keyword evidence="1" id="KW-0812">Transmembrane</keyword>
<dbReference type="EMBL" id="BEXD01003779">
    <property type="protein sequence ID" value="GBC01965.1"/>
    <property type="molecule type" value="Genomic_DNA"/>
</dbReference>
<evidence type="ECO:0000256" key="1">
    <source>
        <dbReference type="SAM" id="Phobius"/>
    </source>
</evidence>
<evidence type="ECO:0000313" key="2">
    <source>
        <dbReference type="EMBL" id="GBC01965.1"/>
    </source>
</evidence>